<keyword evidence="1" id="KW-0472">Membrane</keyword>
<evidence type="ECO:0000313" key="3">
    <source>
        <dbReference type="Proteomes" id="UP000760668"/>
    </source>
</evidence>
<gene>
    <name evidence="2" type="ORF">K8V01_00275</name>
</gene>
<feature type="transmembrane region" description="Helical" evidence="1">
    <location>
        <begin position="147"/>
        <end position="172"/>
    </location>
</feature>
<dbReference type="GO" id="GO:0005886">
    <property type="term" value="C:plasma membrane"/>
    <property type="evidence" value="ECO:0007669"/>
    <property type="project" value="TreeGrafter"/>
</dbReference>
<dbReference type="EMBL" id="DYUC01000004">
    <property type="protein sequence ID" value="HJG85456.1"/>
    <property type="molecule type" value="Genomic_DNA"/>
</dbReference>
<name>A0A921MK30_9FIRM</name>
<sequence length="195" mass="21845">MREYLKNMKISFFLAAILYIVLGLVLLIWPDITGNLVCFAFGLVLLIYGVITIISFFVHDSRQGSFRLELFLGIVAAGVGLVFLIRPDIVLSILPVVLGIYIVIDALLNLKRAIDLNRMGYPRWWVVLVLSLVSAVFGVLILCRPLFLADVIFMVIGAVLVYSGISDLWGLFKVGRVTKELRKLHPIEVDPIDIE</sequence>
<reference evidence="2" key="1">
    <citation type="journal article" date="2021" name="PeerJ">
        <title>Extensive microbial diversity within the chicken gut microbiome revealed by metagenomics and culture.</title>
        <authorList>
            <person name="Gilroy R."/>
            <person name="Ravi A."/>
            <person name="Getino M."/>
            <person name="Pursley I."/>
            <person name="Horton D.L."/>
            <person name="Alikhan N.F."/>
            <person name="Baker D."/>
            <person name="Gharbi K."/>
            <person name="Hall N."/>
            <person name="Watson M."/>
            <person name="Adriaenssens E.M."/>
            <person name="Foster-Nyarko E."/>
            <person name="Jarju S."/>
            <person name="Secka A."/>
            <person name="Antonio M."/>
            <person name="Oren A."/>
            <person name="Chaudhuri R.R."/>
            <person name="La Ragione R."/>
            <person name="Hildebrand F."/>
            <person name="Pallen M.J."/>
        </authorList>
    </citation>
    <scope>NUCLEOTIDE SEQUENCE</scope>
    <source>
        <strain evidence="2">CHK179-5677</strain>
    </source>
</reference>
<dbReference type="Pfam" id="PF03729">
    <property type="entry name" value="DUF308"/>
    <property type="match status" value="2"/>
</dbReference>
<dbReference type="InterPro" id="IPR005325">
    <property type="entry name" value="DUF308_memb"/>
</dbReference>
<reference evidence="2" key="2">
    <citation type="submission" date="2021-09" db="EMBL/GenBank/DDBJ databases">
        <authorList>
            <person name="Gilroy R."/>
        </authorList>
    </citation>
    <scope>NUCLEOTIDE SEQUENCE</scope>
    <source>
        <strain evidence="2">CHK179-5677</strain>
    </source>
</reference>
<keyword evidence="1" id="KW-1133">Transmembrane helix</keyword>
<comment type="caution">
    <text evidence="2">The sequence shown here is derived from an EMBL/GenBank/DDBJ whole genome shotgun (WGS) entry which is preliminary data.</text>
</comment>
<dbReference type="InterPro" id="IPR052712">
    <property type="entry name" value="Acid_resist_chaperone_HdeD"/>
</dbReference>
<feature type="transmembrane region" description="Helical" evidence="1">
    <location>
        <begin position="122"/>
        <end position="141"/>
    </location>
</feature>
<dbReference type="PANTHER" id="PTHR34989">
    <property type="entry name" value="PROTEIN HDED"/>
    <property type="match status" value="1"/>
</dbReference>
<dbReference type="Proteomes" id="UP000760668">
    <property type="component" value="Unassembled WGS sequence"/>
</dbReference>
<dbReference type="PANTHER" id="PTHR34989:SF1">
    <property type="entry name" value="PROTEIN HDED"/>
    <property type="match status" value="1"/>
</dbReference>
<feature type="transmembrane region" description="Helical" evidence="1">
    <location>
        <begin position="36"/>
        <end position="58"/>
    </location>
</feature>
<dbReference type="RefSeq" id="WP_295369619.1">
    <property type="nucleotide sequence ID" value="NZ_DYUC01000004.1"/>
</dbReference>
<organism evidence="2 3">
    <name type="scientific">Pseudoflavonifractor capillosus</name>
    <dbReference type="NCBI Taxonomy" id="106588"/>
    <lineage>
        <taxon>Bacteria</taxon>
        <taxon>Bacillati</taxon>
        <taxon>Bacillota</taxon>
        <taxon>Clostridia</taxon>
        <taxon>Eubacteriales</taxon>
        <taxon>Oscillospiraceae</taxon>
        <taxon>Pseudoflavonifractor</taxon>
    </lineage>
</organism>
<proteinExistence type="predicted"/>
<feature type="transmembrane region" description="Helical" evidence="1">
    <location>
        <begin position="70"/>
        <end position="86"/>
    </location>
</feature>
<feature type="transmembrane region" description="Helical" evidence="1">
    <location>
        <begin position="92"/>
        <end position="110"/>
    </location>
</feature>
<keyword evidence="1" id="KW-0812">Transmembrane</keyword>
<accession>A0A921MK30</accession>
<evidence type="ECO:0000256" key="1">
    <source>
        <dbReference type="SAM" id="Phobius"/>
    </source>
</evidence>
<feature type="transmembrane region" description="Helical" evidence="1">
    <location>
        <begin position="12"/>
        <end position="30"/>
    </location>
</feature>
<protein>
    <submittedName>
        <fullName evidence="2">DUF308 domain-containing protein</fullName>
    </submittedName>
</protein>
<evidence type="ECO:0000313" key="2">
    <source>
        <dbReference type="EMBL" id="HJG85456.1"/>
    </source>
</evidence>
<dbReference type="AlphaFoldDB" id="A0A921MK30"/>